<evidence type="ECO:0000313" key="9">
    <source>
        <dbReference type="EMBL" id="KAG5304429.1"/>
    </source>
</evidence>
<dbReference type="Proteomes" id="UP000670092">
    <property type="component" value="Unassembled WGS sequence"/>
</dbReference>
<evidence type="ECO:0000256" key="7">
    <source>
        <dbReference type="SAM" id="Phobius"/>
    </source>
</evidence>
<evidence type="ECO:0000256" key="3">
    <source>
        <dbReference type="ARBA" id="ARBA00022989"/>
    </source>
</evidence>
<feature type="region of interest" description="Disordered" evidence="6">
    <location>
        <begin position="378"/>
        <end position="409"/>
    </location>
</feature>
<evidence type="ECO:0000256" key="5">
    <source>
        <dbReference type="ARBA" id="ARBA00038359"/>
    </source>
</evidence>
<evidence type="ECO:0000256" key="2">
    <source>
        <dbReference type="ARBA" id="ARBA00022692"/>
    </source>
</evidence>
<dbReference type="OrthoDB" id="3897607at2759"/>
<organism evidence="9 10">
    <name type="scientific">Ajellomyces capsulatus</name>
    <name type="common">Darling's disease fungus</name>
    <name type="synonym">Histoplasma capsulatum</name>
    <dbReference type="NCBI Taxonomy" id="5037"/>
    <lineage>
        <taxon>Eukaryota</taxon>
        <taxon>Fungi</taxon>
        <taxon>Dikarya</taxon>
        <taxon>Ascomycota</taxon>
        <taxon>Pezizomycotina</taxon>
        <taxon>Eurotiomycetes</taxon>
        <taxon>Eurotiomycetidae</taxon>
        <taxon>Onygenales</taxon>
        <taxon>Ajellomycetaceae</taxon>
        <taxon>Histoplasma</taxon>
    </lineage>
</organism>
<comment type="similarity">
    <text evidence="5">Belongs to the SAT4 family.</text>
</comment>
<accession>A0A8H8D811</accession>
<evidence type="ECO:0000256" key="4">
    <source>
        <dbReference type="ARBA" id="ARBA00023136"/>
    </source>
</evidence>
<feature type="transmembrane region" description="Helical" evidence="7">
    <location>
        <begin position="81"/>
        <end position="105"/>
    </location>
</feature>
<feature type="domain" description="Rhodopsin" evidence="8">
    <location>
        <begin position="25"/>
        <end position="269"/>
    </location>
</feature>
<sequence>MEDKSHSIFAVAGTFLAISWIIVALRCYVRLTLTRWGVDDLTMVVTLLLFSTFVSSLIFSTTNGLGKHDKAITNRNTVMNAFKGFFLCDLFYILSSGIVKISFCLSLLRVVVIGRAYVYTIYTVAAVTGIFTTFYWFFTLFTCWPVDFLWEQIRNPDGQGTCRHFRAVISGSYAHGSIVCLGDITLAIVPALILRKLSMNSRTKISAMVLLGFGAIASVATISRITYIHHGYDQLDFLYTNAEIMIWSTVEIGVSIIAVSAVTLKPLLMKYTIFFHTRSNNSGSPEPPRHIENFTFGVSTLPQSNTHDNRTHQSSGPTKISSSILRSNTIIGNGRSSSEENIWASKGGGHHSINTSEEIEEEFELVSRGKVEFSTSMVTKEHDDDPMQINQQVFTEQRPYANGPYANGR</sequence>
<dbReference type="EMBL" id="JAEVHI010000001">
    <property type="protein sequence ID" value="KAG5304429.1"/>
    <property type="molecule type" value="Genomic_DNA"/>
</dbReference>
<feature type="region of interest" description="Disordered" evidence="6">
    <location>
        <begin position="300"/>
        <end position="352"/>
    </location>
</feature>
<evidence type="ECO:0000313" key="10">
    <source>
        <dbReference type="Proteomes" id="UP000670092"/>
    </source>
</evidence>
<gene>
    <name evidence="9" type="ORF">I7I52_02760</name>
</gene>
<evidence type="ECO:0000259" key="8">
    <source>
        <dbReference type="Pfam" id="PF20684"/>
    </source>
</evidence>
<dbReference type="PANTHER" id="PTHR33048:SF96">
    <property type="entry name" value="INTEGRAL MEMBRANE PROTEIN"/>
    <property type="match status" value="1"/>
</dbReference>
<feature type="transmembrane region" description="Helical" evidence="7">
    <location>
        <begin position="173"/>
        <end position="193"/>
    </location>
</feature>
<dbReference type="AlphaFoldDB" id="A0A8H8D811"/>
<dbReference type="InterPro" id="IPR052337">
    <property type="entry name" value="SAT4-like"/>
</dbReference>
<dbReference type="Pfam" id="PF20684">
    <property type="entry name" value="Fung_rhodopsin"/>
    <property type="match status" value="1"/>
</dbReference>
<keyword evidence="4 7" id="KW-0472">Membrane</keyword>
<keyword evidence="2 7" id="KW-0812">Transmembrane</keyword>
<keyword evidence="3 7" id="KW-1133">Transmembrane helix</keyword>
<dbReference type="GO" id="GO:0016020">
    <property type="term" value="C:membrane"/>
    <property type="evidence" value="ECO:0007669"/>
    <property type="project" value="UniProtKB-SubCell"/>
</dbReference>
<proteinExistence type="inferred from homology"/>
<dbReference type="InterPro" id="IPR049326">
    <property type="entry name" value="Rhodopsin_dom_fungi"/>
</dbReference>
<feature type="transmembrane region" description="Helical" evidence="7">
    <location>
        <begin position="6"/>
        <end position="29"/>
    </location>
</feature>
<evidence type="ECO:0000256" key="1">
    <source>
        <dbReference type="ARBA" id="ARBA00004141"/>
    </source>
</evidence>
<comment type="caution">
    <text evidence="9">The sequence shown here is derived from an EMBL/GenBank/DDBJ whole genome shotgun (WGS) entry which is preliminary data.</text>
</comment>
<dbReference type="VEuPathDB" id="FungiDB:I7I52_02760"/>
<feature type="transmembrane region" description="Helical" evidence="7">
    <location>
        <begin position="117"/>
        <end position="138"/>
    </location>
</feature>
<feature type="transmembrane region" description="Helical" evidence="7">
    <location>
        <begin position="41"/>
        <end position="61"/>
    </location>
</feature>
<feature type="transmembrane region" description="Helical" evidence="7">
    <location>
        <begin position="205"/>
        <end position="225"/>
    </location>
</feature>
<name>A0A8H8D811_AJECA</name>
<feature type="transmembrane region" description="Helical" evidence="7">
    <location>
        <begin position="245"/>
        <end position="268"/>
    </location>
</feature>
<feature type="compositionally biased region" description="Polar residues" evidence="6">
    <location>
        <begin position="300"/>
        <end position="340"/>
    </location>
</feature>
<reference evidence="9 10" key="1">
    <citation type="submission" date="2021-01" db="EMBL/GenBank/DDBJ databases">
        <title>Chromosome-level genome assembly of a human fungal pathogen reveals clustering of transcriptionally co-regulated genes.</title>
        <authorList>
            <person name="Voorhies M."/>
            <person name="Cohen S."/>
            <person name="Shea T.P."/>
            <person name="Petrus S."/>
            <person name="Munoz J.F."/>
            <person name="Poplawski S."/>
            <person name="Goldman W.E."/>
            <person name="Michael T."/>
            <person name="Cuomo C.A."/>
            <person name="Sil A."/>
            <person name="Beyhan S."/>
        </authorList>
    </citation>
    <scope>NUCLEOTIDE SEQUENCE [LARGE SCALE GENOMIC DNA]</scope>
    <source>
        <strain evidence="9 10">G184AR</strain>
    </source>
</reference>
<evidence type="ECO:0000256" key="6">
    <source>
        <dbReference type="SAM" id="MobiDB-lite"/>
    </source>
</evidence>
<dbReference type="PANTHER" id="PTHR33048">
    <property type="entry name" value="PTH11-LIKE INTEGRAL MEMBRANE PROTEIN (AFU_ORTHOLOGUE AFUA_5G11245)"/>
    <property type="match status" value="1"/>
</dbReference>
<protein>
    <submittedName>
        <fullName evidence="9">Integral membrane protein</fullName>
    </submittedName>
</protein>
<comment type="subcellular location">
    <subcellularLocation>
        <location evidence="1">Membrane</location>
        <topology evidence="1">Multi-pass membrane protein</topology>
    </subcellularLocation>
</comment>